<gene>
    <name evidence="2" type="ORF">METZ01_LOCUS326124</name>
</gene>
<evidence type="ECO:0000313" key="2">
    <source>
        <dbReference type="EMBL" id="SVC73270.1"/>
    </source>
</evidence>
<feature type="domain" description="Glycosyltransferase subfamily 4-like N-terminal" evidence="1">
    <location>
        <begin position="18"/>
        <end position="131"/>
    </location>
</feature>
<reference evidence="2" key="1">
    <citation type="submission" date="2018-05" db="EMBL/GenBank/DDBJ databases">
        <authorList>
            <person name="Lanie J.A."/>
            <person name="Ng W.-L."/>
            <person name="Kazmierczak K.M."/>
            <person name="Andrzejewski T.M."/>
            <person name="Davidsen T.M."/>
            <person name="Wayne K.J."/>
            <person name="Tettelin H."/>
            <person name="Glass J.I."/>
            <person name="Rusch D."/>
            <person name="Podicherti R."/>
            <person name="Tsui H.-C.T."/>
            <person name="Winkler M.E."/>
        </authorList>
    </citation>
    <scope>NUCLEOTIDE SEQUENCE</scope>
</reference>
<evidence type="ECO:0000259" key="1">
    <source>
        <dbReference type="Pfam" id="PF13439"/>
    </source>
</evidence>
<sequence>MNSLSIIFIVATYPATYGHTSVINSLCQGLTKLGHRTAIGAFTFKKDPPKDVEKVQLSRFELLRSGVKSLDYDIIHPHQAQVLYFLLAKKPDKPVIVHYHAASNMIQKLILKFSMALFKNKISKFISVSKKASN</sequence>
<dbReference type="Pfam" id="PF13439">
    <property type="entry name" value="Glyco_transf_4"/>
    <property type="match status" value="1"/>
</dbReference>
<feature type="non-terminal residue" evidence="2">
    <location>
        <position position="134"/>
    </location>
</feature>
<name>A0A382PKI6_9ZZZZ</name>
<dbReference type="AlphaFoldDB" id="A0A382PKI6"/>
<proteinExistence type="predicted"/>
<dbReference type="InterPro" id="IPR028098">
    <property type="entry name" value="Glyco_trans_4-like_N"/>
</dbReference>
<organism evidence="2">
    <name type="scientific">marine metagenome</name>
    <dbReference type="NCBI Taxonomy" id="408172"/>
    <lineage>
        <taxon>unclassified sequences</taxon>
        <taxon>metagenomes</taxon>
        <taxon>ecological metagenomes</taxon>
    </lineage>
</organism>
<protein>
    <recommendedName>
        <fullName evidence="1">Glycosyltransferase subfamily 4-like N-terminal domain-containing protein</fullName>
    </recommendedName>
</protein>
<accession>A0A382PKI6</accession>
<dbReference type="EMBL" id="UINC01107702">
    <property type="protein sequence ID" value="SVC73270.1"/>
    <property type="molecule type" value="Genomic_DNA"/>
</dbReference>
<dbReference type="Gene3D" id="3.40.50.2000">
    <property type="entry name" value="Glycogen Phosphorylase B"/>
    <property type="match status" value="1"/>
</dbReference>
<dbReference type="SUPFAM" id="SSF53756">
    <property type="entry name" value="UDP-Glycosyltransferase/glycogen phosphorylase"/>
    <property type="match status" value="1"/>
</dbReference>